<organism evidence="1 2">
    <name type="scientific">Flavobacterium chungangense</name>
    <dbReference type="NCBI Taxonomy" id="554283"/>
    <lineage>
        <taxon>Bacteria</taxon>
        <taxon>Pseudomonadati</taxon>
        <taxon>Bacteroidota</taxon>
        <taxon>Flavobacteriia</taxon>
        <taxon>Flavobacteriales</taxon>
        <taxon>Flavobacteriaceae</taxon>
        <taxon>Flavobacterium</taxon>
    </lineage>
</organism>
<keyword evidence="2" id="KW-1185">Reference proteome</keyword>
<proteinExistence type="predicted"/>
<accession>A0A6V6YVY3</accession>
<evidence type="ECO:0008006" key="3">
    <source>
        <dbReference type="Google" id="ProtNLM"/>
    </source>
</evidence>
<gene>
    <name evidence="1" type="ORF">FLACHUCJ7_01564</name>
</gene>
<name>A0A6V6YVY3_9FLAO</name>
<dbReference type="PROSITE" id="PS51257">
    <property type="entry name" value="PROKAR_LIPOPROTEIN"/>
    <property type="match status" value="1"/>
</dbReference>
<comment type="caution">
    <text evidence="1">The sequence shown here is derived from an EMBL/GenBank/DDBJ whole genome shotgun (WGS) entry which is preliminary data.</text>
</comment>
<dbReference type="InterPro" id="IPR032331">
    <property type="entry name" value="DUF4856"/>
</dbReference>
<dbReference type="Pfam" id="PF16148">
    <property type="entry name" value="DUF4856"/>
    <property type="match status" value="1"/>
</dbReference>
<dbReference type="RefSeq" id="WP_236010676.1">
    <property type="nucleotide sequence ID" value="NZ_CAIJDO010000114.1"/>
</dbReference>
<sequence length="411" mass="44289">MNFKKLSLYALTITALTFTSCSKDDDAVAEETFNYTVPATYTFDRNAATTVDYSGQSSRLLMLDEMGNYYKTAATNGTIVDNAVLSEMYNNTNNRFAGTGLNASGKQLKDKTAASKDYFSLYLGGGSTVEQVAVRDLFETQFKNGNTASKGATAAAGVAGVYLDGTSKRLFAANGLEPQQVLLKGMMGACFMDQIANNYLSLNKLDESTNKADNTAKTLVSGKSYTAMEHTWDEAYGYVYGADNVTVTPNVFKFWSSYINQVNADADFNSVKADIELAFRKGRAAIVANDYKVRDAQIDIIKAKLATTSAVRAVFYLQEGKAKLATGDAGAKSLHALSEAYGFIMALRYTNKPGTNNPYFTKAEVDTMLASMLSGTNGLWAIDTLGAKLDAISTQIATKFGFTVAQAATVN</sequence>
<dbReference type="AlphaFoldDB" id="A0A6V6YVY3"/>
<protein>
    <recommendedName>
        <fullName evidence="3">DUF4856 domain-containing protein</fullName>
    </recommendedName>
</protein>
<dbReference type="EMBL" id="CAIJDO010000114">
    <property type="protein sequence ID" value="CAD0003697.1"/>
    <property type="molecule type" value="Genomic_DNA"/>
</dbReference>
<evidence type="ECO:0000313" key="2">
    <source>
        <dbReference type="Proteomes" id="UP000556700"/>
    </source>
</evidence>
<evidence type="ECO:0000313" key="1">
    <source>
        <dbReference type="EMBL" id="CAD0003697.1"/>
    </source>
</evidence>
<dbReference type="Proteomes" id="UP000556700">
    <property type="component" value="Unassembled WGS sequence"/>
</dbReference>
<reference evidence="1 2" key="1">
    <citation type="submission" date="2020-06" db="EMBL/GenBank/DDBJ databases">
        <authorList>
            <person name="Criscuolo A."/>
        </authorList>
    </citation>
    <scope>NUCLEOTIDE SEQUENCE [LARGE SCALE GENOMIC DNA]</scope>
    <source>
        <strain evidence="2">CIP 110025</strain>
    </source>
</reference>